<dbReference type="GO" id="GO:0010181">
    <property type="term" value="F:FMN binding"/>
    <property type="evidence" value="ECO:0007669"/>
    <property type="project" value="InterPro"/>
</dbReference>
<dbReference type="RefSeq" id="WP_098392837.1">
    <property type="nucleotide sequence ID" value="NZ_NTVZ01000052.1"/>
</dbReference>
<evidence type="ECO:0000256" key="3">
    <source>
        <dbReference type="HAMAP-Rule" id="MF_00128"/>
    </source>
</evidence>
<dbReference type="EMBL" id="NVCO01000007">
    <property type="protein sequence ID" value="PFT50839.1"/>
    <property type="molecule type" value="Genomic_DNA"/>
</dbReference>
<evidence type="ECO:0000313" key="4">
    <source>
        <dbReference type="EMBL" id="PFT50839.1"/>
    </source>
</evidence>
<dbReference type="PANTHER" id="PTHR37297:SF1">
    <property type="entry name" value="PROTEIN NRDI"/>
    <property type="match status" value="1"/>
</dbReference>
<dbReference type="Proteomes" id="UP000226106">
    <property type="component" value="Unassembled WGS sequence"/>
</dbReference>
<dbReference type="Pfam" id="PF07972">
    <property type="entry name" value="Flavodoxin_NdrI"/>
    <property type="match status" value="1"/>
</dbReference>
<sequence length="125" mass="14353">MLIVYDSKTKNVERFVQKLDMPNTKIHRDLVVSEKFVLITYTTGFGAVPKSTIDFLRNNPKHAENIVGVCASGNKNWGMRFAFSADRISEEFEVNILHKFEMSGLDSDVEKVKSEVKRIWQNITN</sequence>
<dbReference type="InterPro" id="IPR029039">
    <property type="entry name" value="Flavoprotein-like_sf"/>
</dbReference>
<organism evidence="4 5">
    <name type="scientific">Bacillus thuringiensis</name>
    <dbReference type="NCBI Taxonomy" id="1428"/>
    <lineage>
        <taxon>Bacteria</taxon>
        <taxon>Bacillati</taxon>
        <taxon>Bacillota</taxon>
        <taxon>Bacilli</taxon>
        <taxon>Bacillales</taxon>
        <taxon>Bacillaceae</taxon>
        <taxon>Bacillus</taxon>
        <taxon>Bacillus cereus group</taxon>
    </lineage>
</organism>
<dbReference type="SUPFAM" id="SSF52218">
    <property type="entry name" value="Flavoproteins"/>
    <property type="match status" value="1"/>
</dbReference>
<dbReference type="InterPro" id="IPR004465">
    <property type="entry name" value="RNR_NrdI"/>
</dbReference>
<evidence type="ECO:0000256" key="2">
    <source>
        <dbReference type="ARBA" id="ARBA00009942"/>
    </source>
</evidence>
<gene>
    <name evidence="3" type="primary">nrdI</name>
    <name evidence="4" type="ORF">COK72_02195</name>
</gene>
<dbReference type="InterPro" id="IPR020852">
    <property type="entry name" value="RNR_Ib_NrdI_bac"/>
</dbReference>
<dbReference type="PANTHER" id="PTHR37297">
    <property type="entry name" value="PROTEIN NRDI"/>
    <property type="match status" value="1"/>
</dbReference>
<name>A0A9X7ASA2_BACTU</name>
<comment type="function">
    <text evidence="1 3">Probably involved in ribonucleotide reductase function.</text>
</comment>
<protein>
    <recommendedName>
        <fullName evidence="3">Protein NrdI</fullName>
    </recommendedName>
</protein>
<reference evidence="4 5" key="1">
    <citation type="submission" date="2017-09" db="EMBL/GenBank/DDBJ databases">
        <title>Large-scale bioinformatics analysis of Bacillus genomes uncovers conserved roles of natural products in bacterial physiology.</title>
        <authorList>
            <consortium name="Agbiome Team Llc"/>
            <person name="Bleich R.M."/>
            <person name="Grubbs K.J."/>
            <person name="Santa Maria K.C."/>
            <person name="Allen S.E."/>
            <person name="Farag S."/>
            <person name="Shank E.A."/>
            <person name="Bowers A."/>
        </authorList>
    </citation>
    <scope>NUCLEOTIDE SEQUENCE [LARGE SCALE GENOMIC DNA]</scope>
    <source>
        <strain evidence="4 5">AFS065400</strain>
    </source>
</reference>
<dbReference type="PIRSF" id="PIRSF005087">
    <property type="entry name" value="NrdI"/>
    <property type="match status" value="1"/>
</dbReference>
<proteinExistence type="inferred from homology"/>
<dbReference type="Gene3D" id="3.40.50.360">
    <property type="match status" value="1"/>
</dbReference>
<dbReference type="AlphaFoldDB" id="A0A9X7ASA2"/>
<dbReference type="NCBIfam" id="TIGR00333">
    <property type="entry name" value="nrdI"/>
    <property type="match status" value="1"/>
</dbReference>
<accession>A0A9X7ASA2</accession>
<comment type="caution">
    <text evidence="4">The sequence shown here is derived from an EMBL/GenBank/DDBJ whole genome shotgun (WGS) entry which is preliminary data.</text>
</comment>
<evidence type="ECO:0000313" key="5">
    <source>
        <dbReference type="Proteomes" id="UP000226106"/>
    </source>
</evidence>
<evidence type="ECO:0000256" key="1">
    <source>
        <dbReference type="ARBA" id="ARBA00003999"/>
    </source>
</evidence>
<dbReference type="HAMAP" id="MF_00128">
    <property type="entry name" value="NrdI"/>
    <property type="match status" value="1"/>
</dbReference>
<comment type="similarity">
    <text evidence="2 3">Belongs to the NrdI family.</text>
</comment>